<keyword evidence="6 8" id="KW-0472">Membrane</keyword>
<protein>
    <recommendedName>
        <fullName evidence="8">Putative manganese efflux pump MntP</fullName>
    </recommendedName>
</protein>
<feature type="transmembrane region" description="Helical" evidence="8">
    <location>
        <begin position="167"/>
        <end position="185"/>
    </location>
</feature>
<keyword evidence="2 8" id="KW-1003">Cell membrane</keyword>
<accession>A0A9D9DCM0</accession>
<dbReference type="PANTHER" id="PTHR35529:SF1">
    <property type="entry name" value="MANGANESE EFFLUX PUMP MNTP-RELATED"/>
    <property type="match status" value="1"/>
</dbReference>
<organism evidence="9 10">
    <name type="scientific">Candidatus Avisuccinivibrio stercorigallinarum</name>
    <dbReference type="NCBI Taxonomy" id="2840704"/>
    <lineage>
        <taxon>Bacteria</taxon>
        <taxon>Pseudomonadati</taxon>
        <taxon>Pseudomonadota</taxon>
        <taxon>Gammaproteobacteria</taxon>
        <taxon>Aeromonadales</taxon>
        <taxon>Succinivibrionaceae</taxon>
        <taxon>Succinivibrionaceae incertae sedis</taxon>
        <taxon>Candidatus Avisuccinivibrio</taxon>
    </lineage>
</organism>
<dbReference type="EMBL" id="JADINH010000124">
    <property type="protein sequence ID" value="MBO8415875.1"/>
    <property type="molecule type" value="Genomic_DNA"/>
</dbReference>
<evidence type="ECO:0000256" key="5">
    <source>
        <dbReference type="ARBA" id="ARBA00023065"/>
    </source>
</evidence>
<dbReference type="InterPro" id="IPR003810">
    <property type="entry name" value="Mntp/YtaF"/>
</dbReference>
<reference evidence="9" key="1">
    <citation type="submission" date="2020-10" db="EMBL/GenBank/DDBJ databases">
        <authorList>
            <person name="Gilroy R."/>
        </authorList>
    </citation>
    <scope>NUCLEOTIDE SEQUENCE</scope>
    <source>
        <strain evidence="9">17213</strain>
    </source>
</reference>
<dbReference type="GO" id="GO:0005384">
    <property type="term" value="F:manganese ion transmembrane transporter activity"/>
    <property type="evidence" value="ECO:0007669"/>
    <property type="project" value="UniProtKB-UniRule"/>
</dbReference>
<evidence type="ECO:0000256" key="1">
    <source>
        <dbReference type="ARBA" id="ARBA00022448"/>
    </source>
</evidence>
<evidence type="ECO:0000256" key="3">
    <source>
        <dbReference type="ARBA" id="ARBA00022692"/>
    </source>
</evidence>
<evidence type="ECO:0000256" key="4">
    <source>
        <dbReference type="ARBA" id="ARBA00022989"/>
    </source>
</evidence>
<keyword evidence="1 8" id="KW-0813">Transport</keyword>
<keyword evidence="3 8" id="KW-0812">Transmembrane</keyword>
<feature type="transmembrane region" description="Helical" evidence="8">
    <location>
        <begin position="73"/>
        <end position="91"/>
    </location>
</feature>
<feature type="transmembrane region" description="Helical" evidence="8">
    <location>
        <begin position="103"/>
        <end position="129"/>
    </location>
</feature>
<comment type="caution">
    <text evidence="9">The sequence shown here is derived from an EMBL/GenBank/DDBJ whole genome shotgun (WGS) entry which is preliminary data.</text>
</comment>
<dbReference type="AlphaFoldDB" id="A0A9D9DCM0"/>
<evidence type="ECO:0000313" key="9">
    <source>
        <dbReference type="EMBL" id="MBO8415875.1"/>
    </source>
</evidence>
<dbReference type="Pfam" id="PF02659">
    <property type="entry name" value="Mntp"/>
    <property type="match status" value="1"/>
</dbReference>
<dbReference type="GO" id="GO:0005886">
    <property type="term" value="C:plasma membrane"/>
    <property type="evidence" value="ECO:0007669"/>
    <property type="project" value="UniProtKB-SubCell"/>
</dbReference>
<comment type="subcellular location">
    <subcellularLocation>
        <location evidence="8">Cell membrane</location>
        <topology evidence="8">Multi-pass membrane protein</topology>
    </subcellularLocation>
</comment>
<proteinExistence type="inferred from homology"/>
<name>A0A9D9DCM0_9GAMM</name>
<evidence type="ECO:0000256" key="8">
    <source>
        <dbReference type="HAMAP-Rule" id="MF_01521"/>
    </source>
</evidence>
<evidence type="ECO:0000313" key="10">
    <source>
        <dbReference type="Proteomes" id="UP000823631"/>
    </source>
</evidence>
<comment type="function">
    <text evidence="8">Probably functions as a manganese efflux pump.</text>
</comment>
<evidence type="ECO:0000256" key="2">
    <source>
        <dbReference type="ARBA" id="ARBA00022475"/>
    </source>
</evidence>
<gene>
    <name evidence="8" type="primary">mntP</name>
    <name evidence="9" type="ORF">IAB19_05805</name>
</gene>
<keyword evidence="7 8" id="KW-0464">Manganese</keyword>
<dbReference type="PANTHER" id="PTHR35529">
    <property type="entry name" value="MANGANESE EFFLUX PUMP MNTP-RELATED"/>
    <property type="match status" value="1"/>
</dbReference>
<dbReference type="Proteomes" id="UP000823631">
    <property type="component" value="Unassembled WGS sequence"/>
</dbReference>
<evidence type="ECO:0000256" key="7">
    <source>
        <dbReference type="ARBA" id="ARBA00023211"/>
    </source>
</evidence>
<feature type="transmembrane region" description="Helical" evidence="8">
    <location>
        <begin position="135"/>
        <end position="155"/>
    </location>
</feature>
<sequence>MGFSTAFLLALALSVDALVCAVIYGKRNFSPALRLRFAAYTALTFGGFQALMPAIGFYGGAGFAHLIESFDHWVAFVLLAVIAGKMIKDALFGEGEEQELRRLSLMVLLSLGTATSIDALALGFSLGLIYPSITMFALVTGITCAALSFAGFMTGQYLARFKKLDQGLNLLGGLVLLSIGLKILFEHQALAFLH</sequence>
<dbReference type="InterPro" id="IPR022929">
    <property type="entry name" value="Put_MntP"/>
</dbReference>
<comment type="similarity">
    <text evidence="8">Belongs to the MntP (TC 9.B.29) family.</text>
</comment>
<reference evidence="9" key="2">
    <citation type="journal article" date="2021" name="PeerJ">
        <title>Extensive microbial diversity within the chicken gut microbiome revealed by metagenomics and culture.</title>
        <authorList>
            <person name="Gilroy R."/>
            <person name="Ravi A."/>
            <person name="Getino M."/>
            <person name="Pursley I."/>
            <person name="Horton D.L."/>
            <person name="Alikhan N.F."/>
            <person name="Baker D."/>
            <person name="Gharbi K."/>
            <person name="Hall N."/>
            <person name="Watson M."/>
            <person name="Adriaenssens E.M."/>
            <person name="Foster-Nyarko E."/>
            <person name="Jarju S."/>
            <person name="Secka A."/>
            <person name="Antonio M."/>
            <person name="Oren A."/>
            <person name="Chaudhuri R.R."/>
            <person name="La Ragione R."/>
            <person name="Hildebrand F."/>
            <person name="Pallen M.J."/>
        </authorList>
    </citation>
    <scope>NUCLEOTIDE SEQUENCE</scope>
    <source>
        <strain evidence="9">17213</strain>
    </source>
</reference>
<keyword evidence="5 8" id="KW-0406">Ion transport</keyword>
<keyword evidence="4 8" id="KW-1133">Transmembrane helix</keyword>
<feature type="transmembrane region" description="Helical" evidence="8">
    <location>
        <begin position="6"/>
        <end position="25"/>
    </location>
</feature>
<dbReference type="HAMAP" id="MF_01521">
    <property type="entry name" value="MntP_pump"/>
    <property type="match status" value="1"/>
</dbReference>
<feature type="transmembrane region" description="Helical" evidence="8">
    <location>
        <begin position="37"/>
        <end position="61"/>
    </location>
</feature>
<evidence type="ECO:0000256" key="6">
    <source>
        <dbReference type="ARBA" id="ARBA00023136"/>
    </source>
</evidence>